<evidence type="ECO:0000256" key="2">
    <source>
        <dbReference type="ARBA" id="ARBA00022692"/>
    </source>
</evidence>
<dbReference type="PANTHER" id="PTHR30566:SF5">
    <property type="entry name" value="MECHANOSENSITIVE ION CHANNEL PROTEIN 1, MITOCHONDRIAL-RELATED"/>
    <property type="match status" value="1"/>
</dbReference>
<feature type="chain" id="PRO_5027112877" evidence="8">
    <location>
        <begin position="18"/>
        <end position="587"/>
    </location>
</feature>
<keyword evidence="8" id="KW-0732">Signal</keyword>
<feature type="signal peptide" evidence="8">
    <location>
        <begin position="1"/>
        <end position="17"/>
    </location>
</feature>
<evidence type="ECO:0000256" key="8">
    <source>
        <dbReference type="SAM" id="SignalP"/>
    </source>
</evidence>
<name>A0A6M8EWF0_9BACT</name>
<dbReference type="InterPro" id="IPR010920">
    <property type="entry name" value="LSM_dom_sf"/>
</dbReference>
<organism evidence="10 11">
    <name type="scientific">Arcobacter acticola</name>
    <dbReference type="NCBI Taxonomy" id="1849015"/>
    <lineage>
        <taxon>Bacteria</taxon>
        <taxon>Pseudomonadati</taxon>
        <taxon>Campylobacterota</taxon>
        <taxon>Epsilonproteobacteria</taxon>
        <taxon>Campylobacterales</taxon>
        <taxon>Arcobacteraceae</taxon>
        <taxon>Arcobacter</taxon>
    </lineage>
</organism>
<evidence type="ECO:0000313" key="11">
    <source>
        <dbReference type="Proteomes" id="UP000503483"/>
    </source>
</evidence>
<dbReference type="RefSeq" id="WP_172126461.1">
    <property type="nucleotide sequence ID" value="NZ_CP042652.1"/>
</dbReference>
<dbReference type="AlphaFoldDB" id="A0A6M8EWF0"/>
<dbReference type="Gene3D" id="2.30.30.60">
    <property type="match status" value="1"/>
</dbReference>
<proteinExistence type="predicted"/>
<protein>
    <submittedName>
        <fullName evidence="10">Mechanosensitive ion channel family protein</fullName>
    </submittedName>
</protein>
<keyword evidence="5" id="KW-0175">Coiled coil</keyword>
<reference evidence="10 11" key="1">
    <citation type="submission" date="2019-08" db="EMBL/GenBank/DDBJ databases">
        <title>Complete genome sequence of Arcobacter acticola.</title>
        <authorList>
            <person name="Miller W."/>
        </authorList>
    </citation>
    <scope>NUCLEOTIDE SEQUENCE [LARGE SCALE GENOMIC DNA]</scope>
    <source>
        <strain evidence="10 11">KCTC 52212</strain>
    </source>
</reference>
<dbReference type="Pfam" id="PF00924">
    <property type="entry name" value="MS_channel_2nd"/>
    <property type="match status" value="1"/>
</dbReference>
<evidence type="ECO:0000256" key="1">
    <source>
        <dbReference type="ARBA" id="ARBA00004370"/>
    </source>
</evidence>
<keyword evidence="4 7" id="KW-0472">Membrane</keyword>
<comment type="subcellular location">
    <subcellularLocation>
        <location evidence="1">Membrane</location>
    </subcellularLocation>
</comment>
<evidence type="ECO:0000256" key="3">
    <source>
        <dbReference type="ARBA" id="ARBA00022989"/>
    </source>
</evidence>
<dbReference type="Proteomes" id="UP000503483">
    <property type="component" value="Chromosome"/>
</dbReference>
<gene>
    <name evidence="10" type="ORF">AACT_1754</name>
</gene>
<keyword evidence="3 7" id="KW-1133">Transmembrane helix</keyword>
<keyword evidence="2 7" id="KW-0812">Transmembrane</keyword>
<feature type="coiled-coil region" evidence="5">
    <location>
        <begin position="37"/>
        <end position="68"/>
    </location>
</feature>
<dbReference type="InterPro" id="IPR006685">
    <property type="entry name" value="MscS_channel_2nd"/>
</dbReference>
<dbReference type="KEGG" id="paco:AACT_1754"/>
<feature type="transmembrane region" description="Helical" evidence="7">
    <location>
        <begin position="282"/>
        <end position="303"/>
    </location>
</feature>
<feature type="domain" description="Mechanosensitive ion channel MscS" evidence="9">
    <location>
        <begin position="361"/>
        <end position="442"/>
    </location>
</feature>
<dbReference type="PANTHER" id="PTHR30566">
    <property type="entry name" value="YNAI-RELATED MECHANOSENSITIVE ION CHANNEL"/>
    <property type="match status" value="1"/>
</dbReference>
<evidence type="ECO:0000256" key="7">
    <source>
        <dbReference type="SAM" id="Phobius"/>
    </source>
</evidence>
<evidence type="ECO:0000256" key="4">
    <source>
        <dbReference type="ARBA" id="ARBA00023136"/>
    </source>
</evidence>
<feature type="region of interest" description="Disordered" evidence="6">
    <location>
        <begin position="563"/>
        <end position="587"/>
    </location>
</feature>
<dbReference type="InterPro" id="IPR023408">
    <property type="entry name" value="MscS_beta-dom_sf"/>
</dbReference>
<dbReference type="GO" id="GO:0008381">
    <property type="term" value="F:mechanosensitive monoatomic ion channel activity"/>
    <property type="evidence" value="ECO:0007669"/>
    <property type="project" value="UniProtKB-ARBA"/>
</dbReference>
<evidence type="ECO:0000259" key="9">
    <source>
        <dbReference type="Pfam" id="PF00924"/>
    </source>
</evidence>
<evidence type="ECO:0000256" key="6">
    <source>
        <dbReference type="SAM" id="MobiDB-lite"/>
    </source>
</evidence>
<feature type="compositionally biased region" description="Basic and acidic residues" evidence="6">
    <location>
        <begin position="572"/>
        <end position="587"/>
    </location>
</feature>
<dbReference type="EMBL" id="CP042652">
    <property type="protein sequence ID" value="QKE28905.1"/>
    <property type="molecule type" value="Genomic_DNA"/>
</dbReference>
<dbReference type="SUPFAM" id="SSF50182">
    <property type="entry name" value="Sm-like ribonucleoproteins"/>
    <property type="match status" value="1"/>
</dbReference>
<accession>A0A6M8EWF0</accession>
<keyword evidence="11" id="KW-1185">Reference proteome</keyword>
<evidence type="ECO:0000256" key="5">
    <source>
        <dbReference type="SAM" id="Coils"/>
    </source>
</evidence>
<evidence type="ECO:0000313" key="10">
    <source>
        <dbReference type="EMBL" id="QKE28905.1"/>
    </source>
</evidence>
<sequence>MIKKILILVLFTCFVFAEEEAPLSTTSSVVVDKKDKAEVKQIEQKIIKEKYDEAQKELELKRKQELQDLKTKELDMQNISQINVLLEKISKIDFELKDNILLKRYSNYVSYSKISTELASLKDSLKRKNNTIEEQVYQLHNKIRVKENELELINEYKGSPIGGLINPPEIGIYENITNPFGIINALSHIKKLENNKKQFNTLEKEIDVLTLRLDEELVLYLELFNLDQKAEYKEKITFLDKQKKDFSMVLEIVTTTEEVYTRKIEQVILEIKNQISQQIQKMLVIFIIIVILSVIAFLVKLALKKYFSQNENYYMTNKIINFTLFFLIIMVLLFSYIDNVSYLVTILGFASAGIAIALKDWFMSIFGWMVIVTSGSIQVGDRIKVNRNGVEAVGDVLDISLFKITIREDITLTSYTTNRRTGRIFFIPNNYIFSEMIANYTHSGLRTVWDGIDIAITFDSNHKKAQRLARDILKHYSKGYTDITRKQLSKMRNKYQLRATGVEPRVFTFVEPHGIVISSWYLTNSYAALVLRSTISPEILDAFMKEDDIHIAYPTQQININRTDNPYGVASKRREQPKDLEDEIIRR</sequence>
<dbReference type="GO" id="GO:0016020">
    <property type="term" value="C:membrane"/>
    <property type="evidence" value="ECO:0007669"/>
    <property type="project" value="UniProtKB-SubCell"/>
</dbReference>